<evidence type="ECO:0000313" key="3">
    <source>
        <dbReference type="Proteomes" id="UP001476798"/>
    </source>
</evidence>
<organism evidence="2 3">
    <name type="scientific">Goodea atripinnis</name>
    <dbReference type="NCBI Taxonomy" id="208336"/>
    <lineage>
        <taxon>Eukaryota</taxon>
        <taxon>Metazoa</taxon>
        <taxon>Chordata</taxon>
        <taxon>Craniata</taxon>
        <taxon>Vertebrata</taxon>
        <taxon>Euteleostomi</taxon>
        <taxon>Actinopterygii</taxon>
        <taxon>Neopterygii</taxon>
        <taxon>Teleostei</taxon>
        <taxon>Neoteleostei</taxon>
        <taxon>Acanthomorphata</taxon>
        <taxon>Ovalentaria</taxon>
        <taxon>Atherinomorphae</taxon>
        <taxon>Cyprinodontiformes</taxon>
        <taxon>Goodeidae</taxon>
        <taxon>Goodea</taxon>
    </lineage>
</organism>
<feature type="compositionally biased region" description="Low complexity" evidence="1">
    <location>
        <begin position="59"/>
        <end position="70"/>
    </location>
</feature>
<protein>
    <submittedName>
        <fullName evidence="2">Uncharacterized protein</fullName>
    </submittedName>
</protein>
<evidence type="ECO:0000313" key="2">
    <source>
        <dbReference type="EMBL" id="MEQ2159863.1"/>
    </source>
</evidence>
<gene>
    <name evidence="2" type="ORF">GOODEAATRI_027651</name>
</gene>
<reference evidence="2 3" key="1">
    <citation type="submission" date="2021-06" db="EMBL/GenBank/DDBJ databases">
        <authorList>
            <person name="Palmer J.M."/>
        </authorList>
    </citation>
    <scope>NUCLEOTIDE SEQUENCE [LARGE SCALE GENOMIC DNA]</scope>
    <source>
        <strain evidence="2 3">GA_2019</strain>
        <tissue evidence="2">Muscle</tissue>
    </source>
</reference>
<feature type="compositionally biased region" description="Low complexity" evidence="1">
    <location>
        <begin position="18"/>
        <end position="33"/>
    </location>
</feature>
<dbReference type="EMBL" id="JAHRIO010003656">
    <property type="protein sequence ID" value="MEQ2159863.1"/>
    <property type="molecule type" value="Genomic_DNA"/>
</dbReference>
<sequence length="103" mass="10414">MNSDLSYPPPMKPSIEQHSSSSTHSPAPSTPVASCPPPHSDATARQGPCTTPPQPPPTGTTGQTPPSTVTATEPPIPQQDGTNSSSNRSLASGKHPGPASPTQ</sequence>
<evidence type="ECO:0000256" key="1">
    <source>
        <dbReference type="SAM" id="MobiDB-lite"/>
    </source>
</evidence>
<name>A0ABV0MLA1_9TELE</name>
<accession>A0ABV0MLA1</accession>
<feature type="compositionally biased region" description="Polar residues" evidence="1">
    <location>
        <begin position="79"/>
        <end position="90"/>
    </location>
</feature>
<proteinExistence type="predicted"/>
<keyword evidence="3" id="KW-1185">Reference proteome</keyword>
<feature type="region of interest" description="Disordered" evidence="1">
    <location>
        <begin position="1"/>
        <end position="103"/>
    </location>
</feature>
<dbReference type="Proteomes" id="UP001476798">
    <property type="component" value="Unassembled WGS sequence"/>
</dbReference>
<comment type="caution">
    <text evidence="2">The sequence shown here is derived from an EMBL/GenBank/DDBJ whole genome shotgun (WGS) entry which is preliminary data.</text>
</comment>